<keyword evidence="3" id="KW-0804">Transcription</keyword>
<dbReference type="AlphaFoldDB" id="A0A921SP74"/>
<evidence type="ECO:0000313" key="6">
    <source>
        <dbReference type="EMBL" id="HJG80801.1"/>
    </source>
</evidence>
<dbReference type="EMBL" id="DYUK01000225">
    <property type="protein sequence ID" value="HJG80801.1"/>
    <property type="molecule type" value="Genomic_DNA"/>
</dbReference>
<protein>
    <submittedName>
        <fullName evidence="6">TetR/AcrR family transcriptional regulator</fullName>
    </submittedName>
</protein>
<evidence type="ECO:0000256" key="2">
    <source>
        <dbReference type="ARBA" id="ARBA00023125"/>
    </source>
</evidence>
<dbReference type="InterPro" id="IPR009057">
    <property type="entry name" value="Homeodomain-like_sf"/>
</dbReference>
<dbReference type="InterPro" id="IPR001647">
    <property type="entry name" value="HTH_TetR"/>
</dbReference>
<evidence type="ECO:0000256" key="4">
    <source>
        <dbReference type="PROSITE-ProRule" id="PRU00335"/>
    </source>
</evidence>
<proteinExistence type="predicted"/>
<sequence length="222" mass="23941">MTDEQTPAACESLRDRKARLTRTAIHEAAVRLAFERGLDAATVAQIADAAGISARTFFNYFASKEDAIIGSPASGPDAQAVRAVVARADLSGSLLTVIARLVREVLSLSLGDGESEQLRRALLVRHPELVQRKVDANTALAGVLIDELVPLLSSRLSRLDVPPGTTPRDTVRMLVIIAFAPLRHSFVPAADDSGPEPTAQQMHERFDRSLDLFTSVLEGTHL</sequence>
<reference evidence="6" key="1">
    <citation type="journal article" date="2021" name="PeerJ">
        <title>Extensive microbial diversity within the chicken gut microbiome revealed by metagenomics and culture.</title>
        <authorList>
            <person name="Gilroy R."/>
            <person name="Ravi A."/>
            <person name="Getino M."/>
            <person name="Pursley I."/>
            <person name="Horton D.L."/>
            <person name="Alikhan N.F."/>
            <person name="Baker D."/>
            <person name="Gharbi K."/>
            <person name="Hall N."/>
            <person name="Watson M."/>
            <person name="Adriaenssens E.M."/>
            <person name="Foster-Nyarko E."/>
            <person name="Jarju S."/>
            <person name="Secka A."/>
            <person name="Antonio M."/>
            <person name="Oren A."/>
            <person name="Chaudhuri R.R."/>
            <person name="La Ragione R."/>
            <person name="Hildebrand F."/>
            <person name="Pallen M.J."/>
        </authorList>
    </citation>
    <scope>NUCLEOTIDE SEQUENCE</scope>
    <source>
        <strain evidence="6">ChiGjej5B5-7349</strain>
    </source>
</reference>
<evidence type="ECO:0000256" key="3">
    <source>
        <dbReference type="ARBA" id="ARBA00023163"/>
    </source>
</evidence>
<dbReference type="GO" id="GO:0003700">
    <property type="term" value="F:DNA-binding transcription factor activity"/>
    <property type="evidence" value="ECO:0007669"/>
    <property type="project" value="TreeGrafter"/>
</dbReference>
<dbReference type="Gene3D" id="1.10.357.10">
    <property type="entry name" value="Tetracycline Repressor, domain 2"/>
    <property type="match status" value="1"/>
</dbReference>
<dbReference type="InterPro" id="IPR023772">
    <property type="entry name" value="DNA-bd_HTH_TetR-type_CS"/>
</dbReference>
<dbReference type="PANTHER" id="PTHR30055:SF234">
    <property type="entry name" value="HTH-TYPE TRANSCRIPTIONAL REGULATOR BETI"/>
    <property type="match status" value="1"/>
</dbReference>
<feature type="DNA-binding region" description="H-T-H motif" evidence="4">
    <location>
        <begin position="42"/>
        <end position="61"/>
    </location>
</feature>
<evidence type="ECO:0000256" key="1">
    <source>
        <dbReference type="ARBA" id="ARBA00023015"/>
    </source>
</evidence>
<comment type="caution">
    <text evidence="6">The sequence shown here is derived from an EMBL/GenBank/DDBJ whole genome shotgun (WGS) entry which is preliminary data.</text>
</comment>
<dbReference type="Pfam" id="PF00440">
    <property type="entry name" value="TetR_N"/>
    <property type="match status" value="1"/>
</dbReference>
<reference evidence="6" key="2">
    <citation type="submission" date="2021-09" db="EMBL/GenBank/DDBJ databases">
        <authorList>
            <person name="Gilroy R."/>
        </authorList>
    </citation>
    <scope>NUCLEOTIDE SEQUENCE</scope>
    <source>
        <strain evidence="6">ChiGjej5B5-7349</strain>
    </source>
</reference>
<evidence type="ECO:0000313" key="7">
    <source>
        <dbReference type="Proteomes" id="UP000784435"/>
    </source>
</evidence>
<dbReference type="SUPFAM" id="SSF46689">
    <property type="entry name" value="Homeodomain-like"/>
    <property type="match status" value="1"/>
</dbReference>
<gene>
    <name evidence="6" type="ORF">K8V08_10365</name>
</gene>
<accession>A0A921SP74</accession>
<organism evidence="6 7">
    <name type="scientific">Brevibacterium senegalense</name>
    <dbReference type="NCBI Taxonomy" id="1033736"/>
    <lineage>
        <taxon>Bacteria</taxon>
        <taxon>Bacillati</taxon>
        <taxon>Actinomycetota</taxon>
        <taxon>Actinomycetes</taxon>
        <taxon>Micrococcales</taxon>
        <taxon>Brevibacteriaceae</taxon>
        <taxon>Brevibacterium</taxon>
    </lineage>
</organism>
<dbReference type="Proteomes" id="UP000784435">
    <property type="component" value="Unassembled WGS sequence"/>
</dbReference>
<dbReference type="PROSITE" id="PS50977">
    <property type="entry name" value="HTH_TETR_2"/>
    <property type="match status" value="1"/>
</dbReference>
<keyword evidence="2 4" id="KW-0238">DNA-binding</keyword>
<dbReference type="PROSITE" id="PS01081">
    <property type="entry name" value="HTH_TETR_1"/>
    <property type="match status" value="1"/>
</dbReference>
<keyword evidence="1" id="KW-0805">Transcription regulation</keyword>
<dbReference type="PANTHER" id="PTHR30055">
    <property type="entry name" value="HTH-TYPE TRANSCRIPTIONAL REGULATOR RUTR"/>
    <property type="match status" value="1"/>
</dbReference>
<dbReference type="PRINTS" id="PR00455">
    <property type="entry name" value="HTHTETR"/>
</dbReference>
<evidence type="ECO:0000259" key="5">
    <source>
        <dbReference type="PROSITE" id="PS50977"/>
    </source>
</evidence>
<dbReference type="GO" id="GO:0000976">
    <property type="term" value="F:transcription cis-regulatory region binding"/>
    <property type="evidence" value="ECO:0007669"/>
    <property type="project" value="TreeGrafter"/>
</dbReference>
<name>A0A921SP74_9MICO</name>
<feature type="domain" description="HTH tetR-type" evidence="5">
    <location>
        <begin position="19"/>
        <end position="79"/>
    </location>
</feature>
<dbReference type="InterPro" id="IPR050109">
    <property type="entry name" value="HTH-type_TetR-like_transc_reg"/>
</dbReference>